<evidence type="ECO:0000313" key="1">
    <source>
        <dbReference type="EMBL" id="UFZ02783.1"/>
    </source>
</evidence>
<dbReference type="InterPro" id="IPR009078">
    <property type="entry name" value="Ferritin-like_SF"/>
</dbReference>
<evidence type="ECO:0000313" key="2">
    <source>
        <dbReference type="Proteomes" id="UP001431010"/>
    </source>
</evidence>
<dbReference type="Gene3D" id="1.20.1260.10">
    <property type="match status" value="1"/>
</dbReference>
<proteinExistence type="predicted"/>
<dbReference type="Proteomes" id="UP001431010">
    <property type="component" value="Chromosome"/>
</dbReference>
<gene>
    <name evidence="1" type="ORF">LQG66_26425</name>
</gene>
<dbReference type="SUPFAM" id="SSF47240">
    <property type="entry name" value="Ferritin-like"/>
    <property type="match status" value="1"/>
</dbReference>
<organism evidence="1 2">
    <name type="scientific">Bradyrhizobium ontarionense</name>
    <dbReference type="NCBI Taxonomy" id="2898149"/>
    <lineage>
        <taxon>Bacteria</taxon>
        <taxon>Pseudomonadati</taxon>
        <taxon>Pseudomonadota</taxon>
        <taxon>Alphaproteobacteria</taxon>
        <taxon>Hyphomicrobiales</taxon>
        <taxon>Nitrobacteraceae</taxon>
        <taxon>Bradyrhizobium</taxon>
    </lineage>
</organism>
<dbReference type="InterPro" id="IPR012347">
    <property type="entry name" value="Ferritin-like"/>
</dbReference>
<keyword evidence="2" id="KW-1185">Reference proteome</keyword>
<sequence length="299" mass="32813">MRSEPLLTAVPPGPVRNLAELYAIAFDFAQKAVQRYGELAARDDDGFAPLRRVFEALVTRERDRAATLTTACRAACGKPPDASDLRWAPLDLVPAAELAEIENSGLSTAYTAWALAVRQRQRGFVFWTYVVALAEDAAVRQTAEGLAREALDDGNLLRRERRAAWRTERRAAADAAAKTGATEQPESAALLESLLLRDMMTWAQGLDPAQRQQLLTLGAAPLPEPLPPPDGNRTDEGIADIEQIKRRALRRAEQLSNIYLDEADRAGDHNGMELAQKLAGHSIMRLAGLRQLAAESGWR</sequence>
<dbReference type="EMBL" id="CP088156">
    <property type="protein sequence ID" value="UFZ02783.1"/>
    <property type="molecule type" value="Genomic_DNA"/>
</dbReference>
<reference evidence="1" key="1">
    <citation type="journal article" date="2024" name="Antonie Van Leeuwenhoek">
        <title>Bradyrhizobium ontarionense sp. nov., a novel bacterial symbiont isolated from Aeschynomene indica (Indian jointvetch), harbours photosynthesis, nitrogen fixation and nitrous oxide (N2O) reductase genes.</title>
        <authorList>
            <person name="Bromfield E.S.P."/>
            <person name="Cloutier S."/>
        </authorList>
    </citation>
    <scope>NUCLEOTIDE SEQUENCE</scope>
    <source>
        <strain evidence="1">A19</strain>
    </source>
</reference>
<protein>
    <submittedName>
        <fullName evidence="1">Uncharacterized protein</fullName>
    </submittedName>
</protein>
<name>A0ABY3R641_9BRAD</name>
<accession>A0ABY3R641</accession>
<dbReference type="RefSeq" id="WP_231318569.1">
    <property type="nucleotide sequence ID" value="NZ_CP088156.1"/>
</dbReference>